<accession>A0A840NWU9</accession>
<sequence length="217" mass="24180">MATPTLTVDIWSDLVCPWCHIGKRRFDTALAAFEHRDSVRVRWRSFELDPHGSAEPGLTLPERHLRDVGGTPEQARQRLQRVTDLAAESGLTYRLDLARPVNSFDAHRVMHYADQAGHGEPVREALMRAYTAEGAILSDAETLIRIAVENGLDEAGTRTMLKTGAFTDEVRADETLARQLGVTGVPTFVFANRYAVSGAQPVELFARLLTESWQETH</sequence>
<dbReference type="Gene3D" id="3.40.30.10">
    <property type="entry name" value="Glutaredoxin"/>
    <property type="match status" value="1"/>
</dbReference>
<dbReference type="PANTHER" id="PTHR13887:SF41">
    <property type="entry name" value="THIOREDOXIN SUPERFAMILY PROTEIN"/>
    <property type="match status" value="1"/>
</dbReference>
<evidence type="ECO:0000313" key="3">
    <source>
        <dbReference type="Proteomes" id="UP000578449"/>
    </source>
</evidence>
<dbReference type="RefSeq" id="WP_185050238.1">
    <property type="nucleotide sequence ID" value="NZ_BAABIX010000010.1"/>
</dbReference>
<evidence type="ECO:0000259" key="1">
    <source>
        <dbReference type="Pfam" id="PF01323"/>
    </source>
</evidence>
<dbReference type="EMBL" id="JACHGN010000005">
    <property type="protein sequence ID" value="MBB5133314.1"/>
    <property type="molecule type" value="Genomic_DNA"/>
</dbReference>
<dbReference type="AlphaFoldDB" id="A0A840NWU9"/>
<dbReference type="Pfam" id="PF01323">
    <property type="entry name" value="DSBA"/>
    <property type="match status" value="1"/>
</dbReference>
<keyword evidence="2" id="KW-0413">Isomerase</keyword>
<feature type="domain" description="DSBA-like thioredoxin" evidence="1">
    <location>
        <begin position="7"/>
        <end position="209"/>
    </location>
</feature>
<dbReference type="InterPro" id="IPR036249">
    <property type="entry name" value="Thioredoxin-like_sf"/>
</dbReference>
<dbReference type="CDD" id="cd03024">
    <property type="entry name" value="DsbA_FrnE"/>
    <property type="match status" value="1"/>
</dbReference>
<dbReference type="SUPFAM" id="SSF52833">
    <property type="entry name" value="Thioredoxin-like"/>
    <property type="match status" value="1"/>
</dbReference>
<proteinExistence type="predicted"/>
<dbReference type="GO" id="GO:0016491">
    <property type="term" value="F:oxidoreductase activity"/>
    <property type="evidence" value="ECO:0007669"/>
    <property type="project" value="InterPro"/>
</dbReference>
<name>A0A840NWU9_9ACTN</name>
<protein>
    <submittedName>
        <fullName evidence="2">Putative DsbA family dithiol-disulfide isomerase</fullName>
    </submittedName>
</protein>
<dbReference type="PANTHER" id="PTHR13887">
    <property type="entry name" value="GLUTATHIONE S-TRANSFERASE KAPPA"/>
    <property type="match status" value="1"/>
</dbReference>
<reference evidence="2 3" key="1">
    <citation type="submission" date="2020-08" db="EMBL/GenBank/DDBJ databases">
        <title>Genomic Encyclopedia of Type Strains, Phase IV (KMG-IV): sequencing the most valuable type-strain genomes for metagenomic binning, comparative biology and taxonomic classification.</title>
        <authorList>
            <person name="Goeker M."/>
        </authorList>
    </citation>
    <scope>NUCLEOTIDE SEQUENCE [LARGE SCALE GENOMIC DNA]</scope>
    <source>
        <strain evidence="2 3">DSM 45615</strain>
    </source>
</reference>
<dbReference type="GO" id="GO:0016853">
    <property type="term" value="F:isomerase activity"/>
    <property type="evidence" value="ECO:0007669"/>
    <property type="project" value="UniProtKB-KW"/>
</dbReference>
<gene>
    <name evidence="2" type="ORF">HNP84_003035</name>
</gene>
<comment type="caution">
    <text evidence="2">The sequence shown here is derived from an EMBL/GenBank/DDBJ whole genome shotgun (WGS) entry which is preliminary data.</text>
</comment>
<organism evidence="2 3">
    <name type="scientific">Thermocatellispora tengchongensis</name>
    <dbReference type="NCBI Taxonomy" id="1073253"/>
    <lineage>
        <taxon>Bacteria</taxon>
        <taxon>Bacillati</taxon>
        <taxon>Actinomycetota</taxon>
        <taxon>Actinomycetes</taxon>
        <taxon>Streptosporangiales</taxon>
        <taxon>Streptosporangiaceae</taxon>
        <taxon>Thermocatellispora</taxon>
    </lineage>
</organism>
<keyword evidence="3" id="KW-1185">Reference proteome</keyword>
<dbReference type="InterPro" id="IPR001853">
    <property type="entry name" value="DSBA-like_thioredoxin_dom"/>
</dbReference>
<evidence type="ECO:0000313" key="2">
    <source>
        <dbReference type="EMBL" id="MBB5133314.1"/>
    </source>
</evidence>
<dbReference type="Proteomes" id="UP000578449">
    <property type="component" value="Unassembled WGS sequence"/>
</dbReference>